<feature type="non-terminal residue" evidence="2">
    <location>
        <position position="90"/>
    </location>
</feature>
<organism evidence="2 3">
    <name type="scientific">Durusdinium trenchii</name>
    <dbReference type="NCBI Taxonomy" id="1381693"/>
    <lineage>
        <taxon>Eukaryota</taxon>
        <taxon>Sar</taxon>
        <taxon>Alveolata</taxon>
        <taxon>Dinophyceae</taxon>
        <taxon>Suessiales</taxon>
        <taxon>Symbiodiniaceae</taxon>
        <taxon>Durusdinium</taxon>
    </lineage>
</organism>
<dbReference type="EMBL" id="CAXAMM010011282">
    <property type="protein sequence ID" value="CAK9025714.1"/>
    <property type="molecule type" value="Genomic_DNA"/>
</dbReference>
<sequence length="90" mass="9689">NRDLLADEVRLLQCRLSWRLAATGGLGIGISSQRLGCRRDLRGAQPSLGRILQPQLPCHRGGFGGHRVRGGTRRDVGQGEVAEDDSGDAE</sequence>
<proteinExistence type="predicted"/>
<evidence type="ECO:0000313" key="2">
    <source>
        <dbReference type="EMBL" id="CAK9025714.1"/>
    </source>
</evidence>
<dbReference type="Proteomes" id="UP001642464">
    <property type="component" value="Unassembled WGS sequence"/>
</dbReference>
<keyword evidence="3" id="KW-1185">Reference proteome</keyword>
<comment type="caution">
    <text evidence="2">The sequence shown here is derived from an EMBL/GenBank/DDBJ whole genome shotgun (WGS) entry which is preliminary data.</text>
</comment>
<evidence type="ECO:0000313" key="3">
    <source>
        <dbReference type="Proteomes" id="UP001642464"/>
    </source>
</evidence>
<protein>
    <submittedName>
        <fullName evidence="2">Uncharacterized protein</fullName>
    </submittedName>
</protein>
<feature type="region of interest" description="Disordered" evidence="1">
    <location>
        <begin position="62"/>
        <end position="90"/>
    </location>
</feature>
<reference evidence="2 3" key="1">
    <citation type="submission" date="2024-02" db="EMBL/GenBank/DDBJ databases">
        <authorList>
            <person name="Chen Y."/>
            <person name="Shah S."/>
            <person name="Dougan E. K."/>
            <person name="Thang M."/>
            <person name="Chan C."/>
        </authorList>
    </citation>
    <scope>NUCLEOTIDE SEQUENCE [LARGE SCALE GENOMIC DNA]</scope>
</reference>
<gene>
    <name evidence="2" type="ORF">SCF082_LOCUS17190</name>
</gene>
<name>A0ABP0KGR4_9DINO</name>
<accession>A0ABP0KGR4</accession>
<evidence type="ECO:0000256" key="1">
    <source>
        <dbReference type="SAM" id="MobiDB-lite"/>
    </source>
</evidence>
<feature type="compositionally biased region" description="Acidic residues" evidence="1">
    <location>
        <begin position="81"/>
        <end position="90"/>
    </location>
</feature>
<feature type="non-terminal residue" evidence="2">
    <location>
        <position position="1"/>
    </location>
</feature>